<accession>A0A915KWS0</accession>
<sequence length="88" mass="10672">MREQHSQSTTQKESDDYDSQKYRHREYASNKGPRKYHHDRDYCREHPSDSKDREKRIEWASALKCDQLRKEESESQQLPTADSEKNDR</sequence>
<proteinExistence type="predicted"/>
<feature type="compositionally biased region" description="Basic and acidic residues" evidence="1">
    <location>
        <begin position="12"/>
        <end position="28"/>
    </location>
</feature>
<feature type="region of interest" description="Disordered" evidence="1">
    <location>
        <begin position="1"/>
        <end position="88"/>
    </location>
</feature>
<evidence type="ECO:0000313" key="3">
    <source>
        <dbReference type="WBParaSite" id="nRc.2.0.1.t41970-RA"/>
    </source>
</evidence>
<evidence type="ECO:0000256" key="1">
    <source>
        <dbReference type="SAM" id="MobiDB-lite"/>
    </source>
</evidence>
<dbReference type="WBParaSite" id="nRc.2.0.1.t41970-RA">
    <property type="protein sequence ID" value="nRc.2.0.1.t41970-RA"/>
    <property type="gene ID" value="nRc.2.0.1.g41970"/>
</dbReference>
<keyword evidence="2" id="KW-1185">Reference proteome</keyword>
<dbReference type="Proteomes" id="UP000887565">
    <property type="component" value="Unplaced"/>
</dbReference>
<feature type="compositionally biased region" description="Polar residues" evidence="1">
    <location>
        <begin position="1"/>
        <end position="11"/>
    </location>
</feature>
<name>A0A915KWS0_ROMCU</name>
<dbReference type="AlphaFoldDB" id="A0A915KWS0"/>
<feature type="compositionally biased region" description="Basic and acidic residues" evidence="1">
    <location>
        <begin position="38"/>
        <end position="58"/>
    </location>
</feature>
<reference evidence="3" key="1">
    <citation type="submission" date="2022-11" db="UniProtKB">
        <authorList>
            <consortium name="WormBaseParasite"/>
        </authorList>
    </citation>
    <scope>IDENTIFICATION</scope>
</reference>
<protein>
    <submittedName>
        <fullName evidence="3">Uncharacterized protein</fullName>
    </submittedName>
</protein>
<organism evidence="2 3">
    <name type="scientific">Romanomermis culicivorax</name>
    <name type="common">Nematode worm</name>
    <dbReference type="NCBI Taxonomy" id="13658"/>
    <lineage>
        <taxon>Eukaryota</taxon>
        <taxon>Metazoa</taxon>
        <taxon>Ecdysozoa</taxon>
        <taxon>Nematoda</taxon>
        <taxon>Enoplea</taxon>
        <taxon>Dorylaimia</taxon>
        <taxon>Mermithida</taxon>
        <taxon>Mermithoidea</taxon>
        <taxon>Mermithidae</taxon>
        <taxon>Romanomermis</taxon>
    </lineage>
</organism>
<evidence type="ECO:0000313" key="2">
    <source>
        <dbReference type="Proteomes" id="UP000887565"/>
    </source>
</evidence>